<accession>A0AC60A7Y0</accession>
<reference evidence="1" key="2">
    <citation type="submission" date="2025-03" db="EMBL/GenBank/DDBJ databases">
        <authorList>
            <consortium name="ELIXIR-Norway"/>
            <consortium name="Elixir Norway"/>
        </authorList>
    </citation>
    <scope>NUCLEOTIDE SEQUENCE</scope>
</reference>
<proteinExistence type="predicted"/>
<evidence type="ECO:0000313" key="2">
    <source>
        <dbReference type="Proteomes" id="UP001162501"/>
    </source>
</evidence>
<sequence length="85" mass="9107">MIITTGTAWVVNESVNKMVPPPDRTSEREPRPPEPAGARLAEEPLQVRAEAGMGGTRFGGRGRAGHVTRRLLVPRTPAPESAHAC</sequence>
<protein>
    <submittedName>
        <fullName evidence="1">Uncharacterized protein</fullName>
    </submittedName>
</protein>
<name>A0AC60A7Y0_RANTA</name>
<dbReference type="Proteomes" id="UP001162501">
    <property type="component" value="Chromosome 9"/>
</dbReference>
<reference evidence="1" key="1">
    <citation type="submission" date="2023-05" db="EMBL/GenBank/DDBJ databases">
        <authorList>
            <consortium name="ELIXIR-Norway"/>
        </authorList>
    </citation>
    <scope>NUCLEOTIDE SEQUENCE</scope>
</reference>
<organism evidence="1 2">
    <name type="scientific">Rangifer tarandus platyrhynchus</name>
    <name type="common">Svalbard reindeer</name>
    <dbReference type="NCBI Taxonomy" id="3082113"/>
    <lineage>
        <taxon>Eukaryota</taxon>
        <taxon>Metazoa</taxon>
        <taxon>Chordata</taxon>
        <taxon>Craniata</taxon>
        <taxon>Vertebrata</taxon>
        <taxon>Euteleostomi</taxon>
        <taxon>Mammalia</taxon>
        <taxon>Eutheria</taxon>
        <taxon>Laurasiatheria</taxon>
        <taxon>Artiodactyla</taxon>
        <taxon>Ruminantia</taxon>
        <taxon>Pecora</taxon>
        <taxon>Cervidae</taxon>
        <taxon>Odocoileinae</taxon>
        <taxon>Rangifer</taxon>
    </lineage>
</organism>
<dbReference type="EMBL" id="OX596093">
    <property type="protein sequence ID" value="CAN0567588.1"/>
    <property type="molecule type" value="Genomic_DNA"/>
</dbReference>
<gene>
    <name evidence="1" type="ORF">MRATA1EN22A_LOCUS27665</name>
</gene>
<evidence type="ECO:0000313" key="1">
    <source>
        <dbReference type="EMBL" id="CAN0567588.1"/>
    </source>
</evidence>